<protein>
    <submittedName>
        <fullName evidence="2">Uncharacterized protein</fullName>
    </submittedName>
</protein>
<dbReference type="AlphaFoldDB" id="A0AAV2LER2"/>
<evidence type="ECO:0000313" key="2">
    <source>
        <dbReference type="EMBL" id="CAL1598687.1"/>
    </source>
</evidence>
<keyword evidence="3" id="KW-1185">Reference proteome</keyword>
<dbReference type="EMBL" id="OZ035844">
    <property type="protein sequence ID" value="CAL1598687.1"/>
    <property type="molecule type" value="Genomic_DNA"/>
</dbReference>
<name>A0AAV2LER2_KNICA</name>
<proteinExistence type="predicted"/>
<organism evidence="2 3">
    <name type="scientific">Knipowitschia caucasica</name>
    <name type="common">Caucasian dwarf goby</name>
    <name type="synonym">Pomatoschistus caucasicus</name>
    <dbReference type="NCBI Taxonomy" id="637954"/>
    <lineage>
        <taxon>Eukaryota</taxon>
        <taxon>Metazoa</taxon>
        <taxon>Chordata</taxon>
        <taxon>Craniata</taxon>
        <taxon>Vertebrata</taxon>
        <taxon>Euteleostomi</taxon>
        <taxon>Actinopterygii</taxon>
        <taxon>Neopterygii</taxon>
        <taxon>Teleostei</taxon>
        <taxon>Neoteleostei</taxon>
        <taxon>Acanthomorphata</taxon>
        <taxon>Gobiaria</taxon>
        <taxon>Gobiiformes</taxon>
        <taxon>Gobioidei</taxon>
        <taxon>Gobiidae</taxon>
        <taxon>Gobiinae</taxon>
        <taxon>Knipowitschia</taxon>
    </lineage>
</organism>
<feature type="compositionally biased region" description="Basic and acidic residues" evidence="1">
    <location>
        <begin position="1"/>
        <end position="20"/>
    </location>
</feature>
<sequence>MSQISEHLESVEPPGGHRDQLQTLENPVHPLPGQPGIPSNLKVKLSTYQMDRTNKDGNLRPLILTLTYLLNHLLSPTHLIFSFQTKTHLNLLLILSIPRLQPNLKEAPEYATHPKDFSTPIWAIPS</sequence>
<feature type="region of interest" description="Disordered" evidence="1">
    <location>
        <begin position="1"/>
        <end position="38"/>
    </location>
</feature>
<evidence type="ECO:0000313" key="3">
    <source>
        <dbReference type="Proteomes" id="UP001497482"/>
    </source>
</evidence>
<gene>
    <name evidence="2" type="ORF">KC01_LOCUS27050</name>
</gene>
<accession>A0AAV2LER2</accession>
<evidence type="ECO:0000256" key="1">
    <source>
        <dbReference type="SAM" id="MobiDB-lite"/>
    </source>
</evidence>
<dbReference type="Proteomes" id="UP001497482">
    <property type="component" value="Chromosome 22"/>
</dbReference>
<reference evidence="2 3" key="1">
    <citation type="submission" date="2024-04" db="EMBL/GenBank/DDBJ databases">
        <authorList>
            <person name="Waldvogel A.-M."/>
            <person name="Schoenle A."/>
        </authorList>
    </citation>
    <scope>NUCLEOTIDE SEQUENCE [LARGE SCALE GENOMIC DNA]</scope>
</reference>